<dbReference type="EMBL" id="JBHUDM010000005">
    <property type="protein sequence ID" value="MFD1643492.1"/>
    <property type="molecule type" value="Genomic_DNA"/>
</dbReference>
<protein>
    <submittedName>
        <fullName evidence="2">Uncharacterized protein</fullName>
    </submittedName>
</protein>
<feature type="compositionally biased region" description="Polar residues" evidence="1">
    <location>
        <begin position="34"/>
        <end position="54"/>
    </location>
</feature>
<organism evidence="2 3">
    <name type="scientific">Halohasta litorea</name>
    <dbReference type="NCBI Taxonomy" id="869891"/>
    <lineage>
        <taxon>Archaea</taxon>
        <taxon>Methanobacteriati</taxon>
        <taxon>Methanobacteriota</taxon>
        <taxon>Stenosarchaea group</taxon>
        <taxon>Halobacteria</taxon>
        <taxon>Halobacteriales</taxon>
        <taxon>Haloferacaceae</taxon>
        <taxon>Halohasta</taxon>
    </lineage>
</organism>
<proteinExistence type="predicted"/>
<evidence type="ECO:0000313" key="2">
    <source>
        <dbReference type="EMBL" id="MFD1643492.1"/>
    </source>
</evidence>
<feature type="region of interest" description="Disordered" evidence="1">
    <location>
        <begin position="280"/>
        <end position="306"/>
    </location>
</feature>
<evidence type="ECO:0000313" key="3">
    <source>
        <dbReference type="Proteomes" id="UP001597052"/>
    </source>
</evidence>
<dbReference type="Proteomes" id="UP001597052">
    <property type="component" value="Unassembled WGS sequence"/>
</dbReference>
<name>A0ABD6DB83_9EURY</name>
<accession>A0ABD6DB83</accession>
<evidence type="ECO:0000256" key="1">
    <source>
        <dbReference type="SAM" id="MobiDB-lite"/>
    </source>
</evidence>
<sequence length="348" mass="38355">MTDTQESLSAFSTTDTPSSQNTPQKQNETDEQSEQSNAGKRTTPTPTTASQSKTPLADLYEDVESHIIEHYPAFLREQSIVTPLNPEERRYRTNRIPDGVDALPDTIGQWKLVTHDATHVSYLADGPAYDAEYGKGGSLVRFKLSLNDRGANRDDKYHLRTEKVVGYTNGEKIRSYTPDDESPMLGIRGHSVGDNPGDFSVLGGTKRKYVDPRDGLIDLISLLHHLPVPIRNYLPDTEDTPWDLVRHDLVSGNWATDAPDCVPKESLKLGLSHNQLRLTASDSSDSLPQKDKATAPLVDPSHPDDLTEWLESKSAYTTVSSNPAASAILTEDLTTVAEKSQLDTSESL</sequence>
<feature type="region of interest" description="Disordered" evidence="1">
    <location>
        <begin position="1"/>
        <end position="56"/>
    </location>
</feature>
<comment type="caution">
    <text evidence="2">The sequence shown here is derived from an EMBL/GenBank/DDBJ whole genome shotgun (WGS) entry which is preliminary data.</text>
</comment>
<reference evidence="2 3" key="1">
    <citation type="journal article" date="2019" name="Int. J. Syst. Evol. Microbiol.">
        <title>The Global Catalogue of Microorganisms (GCM) 10K type strain sequencing project: providing services to taxonomists for standard genome sequencing and annotation.</title>
        <authorList>
            <consortium name="The Broad Institute Genomics Platform"/>
            <consortium name="The Broad Institute Genome Sequencing Center for Infectious Disease"/>
            <person name="Wu L."/>
            <person name="Ma J."/>
        </authorList>
    </citation>
    <scope>NUCLEOTIDE SEQUENCE [LARGE SCALE GENOMIC DNA]</scope>
    <source>
        <strain evidence="2 3">CGMCC 1.10593</strain>
    </source>
</reference>
<keyword evidence="3" id="KW-1185">Reference proteome</keyword>
<feature type="compositionally biased region" description="Polar residues" evidence="1">
    <location>
        <begin position="1"/>
        <end position="26"/>
    </location>
</feature>
<dbReference type="AlphaFoldDB" id="A0ABD6DB83"/>
<dbReference type="RefSeq" id="WP_256397114.1">
    <property type="nucleotide sequence ID" value="NZ_JANHDJ010000006.1"/>
</dbReference>
<gene>
    <name evidence="2" type="ORF">ACFSBW_16580</name>
</gene>